<protein>
    <submittedName>
        <fullName evidence="7">DSCAM protein</fullName>
    </submittedName>
</protein>
<dbReference type="PANTHER" id="PTHR45080:SF8">
    <property type="entry name" value="IG-LIKE DOMAIN-CONTAINING PROTEIN"/>
    <property type="match status" value="1"/>
</dbReference>
<reference evidence="7" key="1">
    <citation type="submission" date="2022-01" db="EMBL/GenBank/DDBJ databases">
        <authorList>
            <person name="Braso-Vives M."/>
        </authorList>
    </citation>
    <scope>NUCLEOTIDE SEQUENCE</scope>
</reference>
<keyword evidence="4" id="KW-0393">Immunoglobulin domain</keyword>
<dbReference type="InterPro" id="IPR013098">
    <property type="entry name" value="Ig_I-set"/>
</dbReference>
<dbReference type="InterPro" id="IPR036179">
    <property type="entry name" value="Ig-like_dom_sf"/>
</dbReference>
<keyword evidence="8" id="KW-1185">Reference proteome</keyword>
<dbReference type="SMART" id="SM00409">
    <property type="entry name" value="IG"/>
    <property type="match status" value="2"/>
</dbReference>
<dbReference type="PROSITE" id="PS50835">
    <property type="entry name" value="IG_LIKE"/>
    <property type="match status" value="2"/>
</dbReference>
<keyword evidence="1" id="KW-0732">Signal</keyword>
<dbReference type="CDD" id="cd00096">
    <property type="entry name" value="Ig"/>
    <property type="match status" value="1"/>
</dbReference>
<evidence type="ECO:0000313" key="7">
    <source>
        <dbReference type="EMBL" id="CAH1247989.1"/>
    </source>
</evidence>
<dbReference type="PANTHER" id="PTHR45080">
    <property type="entry name" value="CONTACTIN 5"/>
    <property type="match status" value="1"/>
</dbReference>
<evidence type="ECO:0000256" key="1">
    <source>
        <dbReference type="ARBA" id="ARBA00022729"/>
    </source>
</evidence>
<keyword evidence="3" id="KW-1015">Disulfide bond</keyword>
<evidence type="ECO:0000313" key="8">
    <source>
        <dbReference type="Proteomes" id="UP000838412"/>
    </source>
</evidence>
<dbReference type="InterPro" id="IPR050958">
    <property type="entry name" value="Cell_Adh-Cytoskel_Orgn"/>
</dbReference>
<dbReference type="InterPro" id="IPR007110">
    <property type="entry name" value="Ig-like_dom"/>
</dbReference>
<name>A0A8K0ECI6_BRALA</name>
<evidence type="ECO:0000259" key="5">
    <source>
        <dbReference type="PROSITE" id="PS50835"/>
    </source>
</evidence>
<dbReference type="Pfam" id="PF07679">
    <property type="entry name" value="I-set"/>
    <property type="match status" value="1"/>
</dbReference>
<evidence type="ECO:0000259" key="6">
    <source>
        <dbReference type="PROSITE" id="PS50853"/>
    </source>
</evidence>
<proteinExistence type="predicted"/>
<dbReference type="SUPFAM" id="SSF49265">
    <property type="entry name" value="Fibronectin type III"/>
    <property type="match status" value="1"/>
</dbReference>
<feature type="domain" description="Fibronectin type-III" evidence="6">
    <location>
        <begin position="312"/>
        <end position="411"/>
    </location>
</feature>
<feature type="domain" description="Ig-like" evidence="5">
    <location>
        <begin position="218"/>
        <end position="305"/>
    </location>
</feature>
<evidence type="ECO:0000256" key="4">
    <source>
        <dbReference type="ARBA" id="ARBA00023319"/>
    </source>
</evidence>
<dbReference type="EMBL" id="OV696701">
    <property type="protein sequence ID" value="CAH1247989.1"/>
    <property type="molecule type" value="Genomic_DNA"/>
</dbReference>
<dbReference type="Gene3D" id="2.60.40.10">
    <property type="entry name" value="Immunoglobulins"/>
    <property type="match status" value="3"/>
</dbReference>
<evidence type="ECO:0000256" key="2">
    <source>
        <dbReference type="ARBA" id="ARBA00022737"/>
    </source>
</evidence>
<feature type="domain" description="Ig-like" evidence="5">
    <location>
        <begin position="124"/>
        <end position="211"/>
    </location>
</feature>
<evidence type="ECO:0000256" key="3">
    <source>
        <dbReference type="ARBA" id="ARBA00023157"/>
    </source>
</evidence>
<gene>
    <name evidence="7" type="primary">DSCAM</name>
    <name evidence="7" type="ORF">BLAG_LOCUS9496</name>
</gene>
<organism evidence="7 8">
    <name type="scientific">Branchiostoma lanceolatum</name>
    <name type="common">Common lancelet</name>
    <name type="synonym">Amphioxus lanceolatum</name>
    <dbReference type="NCBI Taxonomy" id="7740"/>
    <lineage>
        <taxon>Eukaryota</taxon>
        <taxon>Metazoa</taxon>
        <taxon>Chordata</taxon>
        <taxon>Cephalochordata</taxon>
        <taxon>Leptocardii</taxon>
        <taxon>Amphioxiformes</taxon>
        <taxon>Branchiostomatidae</taxon>
        <taxon>Branchiostoma</taxon>
    </lineage>
</organism>
<dbReference type="GO" id="GO:0005886">
    <property type="term" value="C:plasma membrane"/>
    <property type="evidence" value="ECO:0007669"/>
    <property type="project" value="TreeGrafter"/>
</dbReference>
<dbReference type="AlphaFoldDB" id="A0A8K0ECI6"/>
<dbReference type="SUPFAM" id="SSF48726">
    <property type="entry name" value="Immunoglobulin"/>
    <property type="match status" value="2"/>
</dbReference>
<dbReference type="InterPro" id="IPR003961">
    <property type="entry name" value="FN3_dom"/>
</dbReference>
<dbReference type="Proteomes" id="UP000838412">
    <property type="component" value="Chromosome 16"/>
</dbReference>
<sequence length="567" mass="63065">MGRWPLCKVQEGETALMLLSDFTQFDPNKDLSFFKLIVYPDKPYDIIPVFLDWSAADQPVQDASISEEYKDRVSLKEGPNGIAVELRDVRTTDVQAPGGHVHVYYQFQQVGLQGPFMNIHIIVPDITLTAYPNPVDEGKNVTLTCRVTSDQIPGPFHIDIIRMGDRSEENDRPLSHINDGLGLTHRLDRVSPSDAGTYRCEVGHTTGANLSLSVNYAPKFFAMKDKHVVAKGDPSAFLVSVTAYPLPVEFSWSKDVGRVPNTAIITYDELQTTLSFPAVTETDYGLYDITATNSKGSSSAIIQLAAESAPERPYNLTVTRKDSNRHVHLHWTAGFNGGLDTTHTVQYREVDGEWVELDGHLVTEPANSNHPQYPMIFQLPKNGKYNIRIRAANKIQPAAFSNVISVTIEDAATLYGRLPITNWDYSDYLQNLTSPSAVQLCTEVRSELGKVFHAIIGYEKSECDHFREFGGPFAHTCTGGVMVDIRMTVAESEIESAKDAFWYSILNERLADFNIDKDGADIDDEKPKDFPGWTKVSTYIGPVITAVFSSSTLISISILSKSSKYFI</sequence>
<dbReference type="GO" id="GO:0007156">
    <property type="term" value="P:homophilic cell adhesion via plasma membrane adhesion molecules"/>
    <property type="evidence" value="ECO:0007669"/>
    <property type="project" value="TreeGrafter"/>
</dbReference>
<accession>A0A8K0ECI6</accession>
<keyword evidence="2" id="KW-0677">Repeat</keyword>
<dbReference type="PROSITE" id="PS50853">
    <property type="entry name" value="FN3"/>
    <property type="match status" value="1"/>
</dbReference>
<dbReference type="InterPro" id="IPR003599">
    <property type="entry name" value="Ig_sub"/>
</dbReference>
<dbReference type="InterPro" id="IPR036116">
    <property type="entry name" value="FN3_sf"/>
</dbReference>
<dbReference type="InterPro" id="IPR013783">
    <property type="entry name" value="Ig-like_fold"/>
</dbReference>
<dbReference type="Pfam" id="PF13927">
    <property type="entry name" value="Ig_3"/>
    <property type="match status" value="1"/>
</dbReference>
<dbReference type="OrthoDB" id="5985519at2759"/>
<dbReference type="CDD" id="cd00063">
    <property type="entry name" value="FN3"/>
    <property type="match status" value="1"/>
</dbReference>